<dbReference type="FunFam" id="1.10.287.110:FF:000034">
    <property type="entry name" value="Chaperone protein DnaJ"/>
    <property type="match status" value="1"/>
</dbReference>
<keyword evidence="9" id="KW-0235">DNA replication</keyword>
<dbReference type="InterPro" id="IPR008971">
    <property type="entry name" value="HSP40/DnaJ_pept-bd"/>
</dbReference>
<keyword evidence="2 9" id="KW-0677">Repeat</keyword>
<dbReference type="InterPro" id="IPR036869">
    <property type="entry name" value="J_dom_sf"/>
</dbReference>
<keyword evidence="13" id="KW-0614">Plasmid</keyword>
<keyword evidence="4 9" id="KW-0862">Zinc</keyword>
<feature type="repeat" description="CXXCXGXG motif" evidence="9">
    <location>
        <begin position="215"/>
        <end position="222"/>
    </location>
</feature>
<dbReference type="Gene3D" id="2.10.230.10">
    <property type="entry name" value="Heat shock protein DnaJ, cysteine-rich domain"/>
    <property type="match status" value="1"/>
</dbReference>
<evidence type="ECO:0000256" key="9">
    <source>
        <dbReference type="HAMAP-Rule" id="MF_01152"/>
    </source>
</evidence>
<feature type="repeat" description="CXXCXGXG motif" evidence="9">
    <location>
        <begin position="179"/>
        <end position="186"/>
    </location>
</feature>
<dbReference type="SUPFAM" id="SSF57938">
    <property type="entry name" value="DnaJ/Hsp40 cysteine-rich domain"/>
    <property type="match status" value="1"/>
</dbReference>
<comment type="subcellular location">
    <subcellularLocation>
        <location evidence="9">Cytoplasm</location>
    </subcellularLocation>
</comment>
<dbReference type="Gene3D" id="1.10.287.110">
    <property type="entry name" value="DnaJ domain"/>
    <property type="match status" value="1"/>
</dbReference>
<accession>A0A448ZYC7</accession>
<evidence type="ECO:0000313" key="13">
    <source>
        <dbReference type="EMBL" id="VEU56234.1"/>
    </source>
</evidence>
<evidence type="ECO:0000259" key="12">
    <source>
        <dbReference type="PROSITE" id="PS51188"/>
    </source>
</evidence>
<comment type="subunit">
    <text evidence="9">Homodimer.</text>
</comment>
<feature type="binding site" evidence="9">
    <location>
        <position position="218"/>
    </location>
    <ligand>
        <name>Zn(2+)</name>
        <dbReference type="ChEBI" id="CHEBI:29105"/>
        <label>1</label>
    </ligand>
</feature>
<feature type="binding site" evidence="9">
    <location>
        <position position="179"/>
    </location>
    <ligand>
        <name>Zn(2+)</name>
        <dbReference type="ChEBI" id="CHEBI:29105"/>
        <label>2</label>
    </ligand>
</feature>
<dbReference type="HAMAP" id="MF_01152">
    <property type="entry name" value="DnaJ"/>
    <property type="match status" value="1"/>
</dbReference>
<feature type="binding site" evidence="9">
    <location>
        <position position="204"/>
    </location>
    <ligand>
        <name>Zn(2+)</name>
        <dbReference type="ChEBI" id="CHEBI:29105"/>
        <label>2</label>
    </ligand>
</feature>
<keyword evidence="5 9" id="KW-0143">Chaperone</keyword>
<dbReference type="PROSITE" id="PS51188">
    <property type="entry name" value="ZF_CR"/>
    <property type="match status" value="1"/>
</dbReference>
<dbReference type="GO" id="GO:0042026">
    <property type="term" value="P:protein refolding"/>
    <property type="evidence" value="ECO:0007669"/>
    <property type="project" value="TreeGrafter"/>
</dbReference>
<evidence type="ECO:0000256" key="7">
    <source>
        <dbReference type="ARBA" id="ARBA00061004"/>
    </source>
</evidence>
<evidence type="ECO:0000256" key="5">
    <source>
        <dbReference type="ARBA" id="ARBA00023186"/>
    </source>
</evidence>
<dbReference type="GO" id="GO:0006260">
    <property type="term" value="P:DNA replication"/>
    <property type="evidence" value="ECO:0007669"/>
    <property type="project" value="UniProtKB-KW"/>
</dbReference>
<dbReference type="GO" id="GO:0051082">
    <property type="term" value="F:unfolded protein binding"/>
    <property type="evidence" value="ECO:0007669"/>
    <property type="project" value="UniProtKB-UniRule"/>
</dbReference>
<name>A0A448ZYC7_METSV</name>
<dbReference type="GO" id="GO:0009408">
    <property type="term" value="P:response to heat"/>
    <property type="evidence" value="ECO:0007669"/>
    <property type="project" value="InterPro"/>
</dbReference>
<feature type="domain" description="J" evidence="11">
    <location>
        <begin position="7"/>
        <end position="71"/>
    </location>
</feature>
<feature type="domain" description="CR-type" evidence="12">
    <location>
        <begin position="149"/>
        <end position="227"/>
    </location>
</feature>
<dbReference type="InterPro" id="IPR018253">
    <property type="entry name" value="DnaJ_domain_CS"/>
</dbReference>
<feature type="repeat" description="CXXCXGXG motif" evidence="9">
    <location>
        <begin position="201"/>
        <end position="208"/>
    </location>
</feature>
<evidence type="ECO:0000256" key="10">
    <source>
        <dbReference type="PROSITE-ProRule" id="PRU00546"/>
    </source>
</evidence>
<feature type="repeat" description="CXXCXGXG motif" evidence="9">
    <location>
        <begin position="162"/>
        <end position="169"/>
    </location>
</feature>
<protein>
    <recommendedName>
        <fullName evidence="8 9">Chaperone protein DnaJ</fullName>
    </recommendedName>
</protein>
<evidence type="ECO:0000259" key="11">
    <source>
        <dbReference type="PROSITE" id="PS50076"/>
    </source>
</evidence>
<dbReference type="PRINTS" id="PR00625">
    <property type="entry name" value="JDOMAIN"/>
</dbReference>
<dbReference type="InterPro" id="IPR002939">
    <property type="entry name" value="DnaJ_C"/>
</dbReference>
<dbReference type="SUPFAM" id="SSF46565">
    <property type="entry name" value="Chaperone J-domain"/>
    <property type="match status" value="1"/>
</dbReference>
<dbReference type="GO" id="GO:0031072">
    <property type="term" value="F:heat shock protein binding"/>
    <property type="evidence" value="ECO:0007669"/>
    <property type="project" value="InterPro"/>
</dbReference>
<dbReference type="PANTHER" id="PTHR43096:SF52">
    <property type="entry name" value="DNAJ HOMOLOG 1, MITOCHONDRIAL-RELATED"/>
    <property type="match status" value="1"/>
</dbReference>
<proteinExistence type="inferred from homology"/>
<dbReference type="Gene3D" id="2.60.260.20">
    <property type="entry name" value="Urease metallochaperone UreE, N-terminal domain"/>
    <property type="match status" value="2"/>
</dbReference>
<keyword evidence="9" id="KW-0346">Stress response</keyword>
<geneLocation type="plasmid" evidence="13">
    <name>2</name>
</geneLocation>
<feature type="binding site" evidence="9">
    <location>
        <position position="165"/>
    </location>
    <ligand>
        <name>Zn(2+)</name>
        <dbReference type="ChEBI" id="CHEBI:29105"/>
        <label>1</label>
    </ligand>
</feature>
<dbReference type="RefSeq" id="WP_024544175.1">
    <property type="nucleotide sequence ID" value="NZ_LR214938.2"/>
</dbReference>
<dbReference type="Pfam" id="PF00226">
    <property type="entry name" value="DnaJ"/>
    <property type="match status" value="1"/>
</dbReference>
<feature type="zinc finger region" description="CR-type" evidence="10">
    <location>
        <begin position="149"/>
        <end position="227"/>
    </location>
</feature>
<dbReference type="CDD" id="cd10747">
    <property type="entry name" value="DnaJ_C"/>
    <property type="match status" value="1"/>
</dbReference>
<dbReference type="NCBIfam" id="TIGR02349">
    <property type="entry name" value="DnaJ_bact"/>
    <property type="match status" value="1"/>
</dbReference>
<keyword evidence="1 9" id="KW-0479">Metal-binding</keyword>
<comment type="domain">
    <text evidence="9">The J domain is necessary and sufficient to stimulate DnaK ATPase activity. Zinc center 1 plays an important role in the autonomous, DnaK-independent chaperone activity of DnaJ. Zinc center 2 is essential for interaction with DnaK and for DnaJ activity.</text>
</comment>
<comment type="function">
    <text evidence="6 9">Participates actively in the response to hyperosmotic and heat shock by preventing the aggregation of stress-denatured proteins and by disaggregating proteins, also in an autonomous, DnaK-independent fashion. Unfolded proteins bind initially to DnaJ; upon interaction with the DnaJ-bound protein, DnaK hydrolyzes its bound ATP, resulting in the formation of a stable complex. GrpE releases ADP from DnaK; ATP binding to DnaK triggers the release of the substrate protein, thus completing the reaction cycle. Several rounds of ATP-dependent interactions between DnaJ, DnaK and GrpE are required for fully efficient folding. Also involved, together with DnaK and GrpE, in the DNA replication of plasmids through activation of initiation proteins.</text>
</comment>
<dbReference type="GO" id="GO:0005524">
    <property type="term" value="F:ATP binding"/>
    <property type="evidence" value="ECO:0007669"/>
    <property type="project" value="InterPro"/>
</dbReference>
<comment type="cofactor">
    <cofactor evidence="9">
        <name>Zn(2+)</name>
        <dbReference type="ChEBI" id="CHEBI:29105"/>
    </cofactor>
    <text evidence="9">Binds 2 Zn(2+) ions per monomer.</text>
</comment>
<dbReference type="SMART" id="SM00271">
    <property type="entry name" value="DnaJ"/>
    <property type="match status" value="1"/>
</dbReference>
<dbReference type="NCBIfam" id="NF008035">
    <property type="entry name" value="PRK10767.1"/>
    <property type="match status" value="1"/>
</dbReference>
<evidence type="ECO:0000256" key="8">
    <source>
        <dbReference type="ARBA" id="ARBA00067609"/>
    </source>
</evidence>
<dbReference type="GO" id="GO:0008270">
    <property type="term" value="F:zinc ion binding"/>
    <property type="evidence" value="ECO:0007669"/>
    <property type="project" value="UniProtKB-UniRule"/>
</dbReference>
<dbReference type="PROSITE" id="PS50076">
    <property type="entry name" value="DNAJ_2"/>
    <property type="match status" value="1"/>
</dbReference>
<evidence type="ECO:0000256" key="6">
    <source>
        <dbReference type="ARBA" id="ARBA00053423"/>
    </source>
</evidence>
<feature type="binding site" evidence="9">
    <location>
        <position position="201"/>
    </location>
    <ligand>
        <name>Zn(2+)</name>
        <dbReference type="ChEBI" id="CHEBI:29105"/>
        <label>2</label>
    </ligand>
</feature>
<dbReference type="InterPro" id="IPR001623">
    <property type="entry name" value="DnaJ_domain"/>
</dbReference>
<keyword evidence="9" id="KW-0963">Cytoplasm</keyword>
<feature type="binding site" evidence="9">
    <location>
        <position position="215"/>
    </location>
    <ligand>
        <name>Zn(2+)</name>
        <dbReference type="ChEBI" id="CHEBI:29105"/>
        <label>1</label>
    </ligand>
</feature>
<dbReference type="Pfam" id="PF01556">
    <property type="entry name" value="DnaJ_C"/>
    <property type="match status" value="1"/>
</dbReference>
<dbReference type="AlphaFoldDB" id="A0A448ZYC7"/>
<dbReference type="PANTHER" id="PTHR43096">
    <property type="entry name" value="DNAJ HOMOLOG 1, MITOCHONDRIAL-RELATED"/>
    <property type="match status" value="1"/>
</dbReference>
<evidence type="ECO:0000256" key="1">
    <source>
        <dbReference type="ARBA" id="ARBA00022723"/>
    </source>
</evidence>
<evidence type="ECO:0000256" key="4">
    <source>
        <dbReference type="ARBA" id="ARBA00022833"/>
    </source>
</evidence>
<dbReference type="InterPro" id="IPR036410">
    <property type="entry name" value="HSP_DnaJ_Cys-rich_dom_sf"/>
</dbReference>
<keyword evidence="3 9" id="KW-0863">Zinc-finger</keyword>
<feature type="binding site" evidence="9">
    <location>
        <position position="182"/>
    </location>
    <ligand>
        <name>Zn(2+)</name>
        <dbReference type="ChEBI" id="CHEBI:29105"/>
        <label>2</label>
    </ligand>
</feature>
<dbReference type="SUPFAM" id="SSF49493">
    <property type="entry name" value="HSP40/DnaJ peptide-binding domain"/>
    <property type="match status" value="2"/>
</dbReference>
<sequence>MNKNKRDYYEVLGISKTANEKEIKSAYRKLAMKYHPDRNKEPDAEEKFKEVSEAYEVLSDPDKRAKYDKYGHNAFDQSGFSTSAAEDIFADFFKSFNDSFSSSSNPFEDIFSGFSGFSDFGRGRTSNAKSRGSDIQMQLTIDFLESVLGAKKEIKINRTFLCSNCRGTGADTPSDFKTCSACNGRGQIEKRVAVFSTIATCDVCYGKGKIVSKACHICRGSGYETKEVTESLDIPGGIMSGQSLVLNGYGMPSLNGGKNGDLYILIKVRSHPYFIRENSDILLDVPVSIKDFINENELIIPTPYGKTKIKLNSSIQLDGTIKLDGYGFPILNSRRKGNLIVKLKPYLPKTTKTNMSKMKDLFSEIDDDTYKKWLEKF</sequence>
<comment type="similarity">
    <text evidence="7 9">Belongs to the DnaJ family.</text>
</comment>
<gene>
    <name evidence="13" type="primary">dnaJ_2</name>
    <name evidence="9" type="synonym">dnaJ</name>
    <name evidence="13" type="ORF">NCTC10113_01135</name>
</gene>
<dbReference type="FunFam" id="2.10.230.10:FF:000002">
    <property type="entry name" value="Molecular chaperone DnaJ"/>
    <property type="match status" value="1"/>
</dbReference>
<evidence type="ECO:0000256" key="2">
    <source>
        <dbReference type="ARBA" id="ARBA00022737"/>
    </source>
</evidence>
<feature type="binding site" evidence="9">
    <location>
        <position position="162"/>
    </location>
    <ligand>
        <name>Zn(2+)</name>
        <dbReference type="ChEBI" id="CHEBI:29105"/>
        <label>1</label>
    </ligand>
</feature>
<organism evidence="13">
    <name type="scientific">Metamycoplasma salivarium</name>
    <name type="common">Mycoplasma salivarium</name>
    <dbReference type="NCBI Taxonomy" id="2124"/>
    <lineage>
        <taxon>Bacteria</taxon>
        <taxon>Bacillati</taxon>
        <taxon>Mycoplasmatota</taxon>
        <taxon>Mycoplasmoidales</taxon>
        <taxon>Metamycoplasmataceae</taxon>
        <taxon>Metamycoplasma</taxon>
    </lineage>
</organism>
<dbReference type="PROSITE" id="PS00636">
    <property type="entry name" value="DNAJ_1"/>
    <property type="match status" value="1"/>
</dbReference>
<dbReference type="EMBL" id="LR214939">
    <property type="protein sequence ID" value="VEU56234.1"/>
    <property type="molecule type" value="Genomic_DNA"/>
</dbReference>
<dbReference type="InterPro" id="IPR012724">
    <property type="entry name" value="DnaJ"/>
</dbReference>
<dbReference type="GO" id="GO:0005737">
    <property type="term" value="C:cytoplasm"/>
    <property type="evidence" value="ECO:0007669"/>
    <property type="project" value="UniProtKB-SubCell"/>
</dbReference>
<reference evidence="13" key="1">
    <citation type="submission" date="2019-01" db="EMBL/GenBank/DDBJ databases">
        <authorList>
            <consortium name="Pathogen Informatics"/>
        </authorList>
    </citation>
    <scope>NUCLEOTIDE SEQUENCE [LARGE SCALE GENOMIC DNA]</scope>
    <source>
        <strain evidence="13">NCTC10113</strain>
    </source>
</reference>
<evidence type="ECO:0000256" key="3">
    <source>
        <dbReference type="ARBA" id="ARBA00022771"/>
    </source>
</evidence>
<dbReference type="InterPro" id="IPR001305">
    <property type="entry name" value="HSP_DnaJ_Cys-rich_dom"/>
</dbReference>
<dbReference type="Pfam" id="PF00684">
    <property type="entry name" value="DnaJ_CXXCXGXG"/>
    <property type="match status" value="1"/>
</dbReference>
<dbReference type="CDD" id="cd06257">
    <property type="entry name" value="DnaJ"/>
    <property type="match status" value="1"/>
</dbReference>